<dbReference type="EMBL" id="JAAQYX010000040">
    <property type="protein sequence ID" value="NNB51873.1"/>
    <property type="molecule type" value="Genomic_DNA"/>
</dbReference>
<name>A0A9Q5B6L1_PSEFR</name>
<sequence length="113" mass="13113">MRAIAGCVFILVVIVLSFFMLRAAAQHNRRSREELYKTFENTLQQHEIRTFEILKESVWIRNGIHQSELYRILLADTGHYFLYFQATGTQPIFIPLTEKRAIQASEGKIGIQA</sequence>
<dbReference type="Proteomes" id="UP000564604">
    <property type="component" value="Unassembled WGS sequence"/>
</dbReference>
<organism evidence="1 2">
    <name type="scientific">Pseudomonas fragi</name>
    <dbReference type="NCBI Taxonomy" id="296"/>
    <lineage>
        <taxon>Bacteria</taxon>
        <taxon>Pseudomonadati</taxon>
        <taxon>Pseudomonadota</taxon>
        <taxon>Gammaproteobacteria</taxon>
        <taxon>Pseudomonadales</taxon>
        <taxon>Pseudomonadaceae</taxon>
        <taxon>Pseudomonas</taxon>
    </lineage>
</organism>
<comment type="caution">
    <text evidence="1">The sequence shown here is derived from an EMBL/GenBank/DDBJ whole genome shotgun (WGS) entry which is preliminary data.</text>
</comment>
<protein>
    <submittedName>
        <fullName evidence="1">Uncharacterized protein</fullName>
    </submittedName>
</protein>
<gene>
    <name evidence="1" type="ORF">HBN89_21825</name>
</gene>
<dbReference type="RefSeq" id="WP_095041115.1">
    <property type="nucleotide sequence ID" value="NZ_JAAEBQ010000001.1"/>
</dbReference>
<evidence type="ECO:0000313" key="2">
    <source>
        <dbReference type="Proteomes" id="UP000564604"/>
    </source>
</evidence>
<proteinExistence type="predicted"/>
<reference evidence="1 2" key="1">
    <citation type="journal article" date="2020" name="Front. Microbiol.">
        <title>Genetic Organization of the aprX-lipA2 Operon Affects the Proteolytic Potential of Pseudomonas Species in Milk.</title>
        <authorList>
            <person name="Maier C."/>
            <person name="Huptas C."/>
            <person name="von Neubeck M."/>
            <person name="Scherer S."/>
            <person name="Wenning M."/>
            <person name="Lucking G."/>
        </authorList>
    </citation>
    <scope>NUCLEOTIDE SEQUENCE [LARGE SCALE GENOMIC DNA]</scope>
    <source>
        <strain evidence="1 2">WS 5094</strain>
    </source>
</reference>
<dbReference type="AlphaFoldDB" id="A0A9Q5B6L1"/>
<evidence type="ECO:0000313" key="1">
    <source>
        <dbReference type="EMBL" id="NNB51873.1"/>
    </source>
</evidence>
<accession>A0A9Q5B6L1</accession>